<dbReference type="PROSITE" id="PS51257">
    <property type="entry name" value="PROKAR_LIPOPROTEIN"/>
    <property type="match status" value="1"/>
</dbReference>
<evidence type="ECO:0000256" key="1">
    <source>
        <dbReference type="SAM" id="SignalP"/>
    </source>
</evidence>
<evidence type="ECO:0008006" key="4">
    <source>
        <dbReference type="Google" id="ProtNLM"/>
    </source>
</evidence>
<gene>
    <name evidence="2" type="ORF">KEG57_24055</name>
</gene>
<dbReference type="AlphaFoldDB" id="A0A9X4ASW2"/>
<dbReference type="Proteomes" id="UP001151081">
    <property type="component" value="Unassembled WGS sequence"/>
</dbReference>
<reference evidence="2 3" key="1">
    <citation type="submission" date="2021-04" db="EMBL/GenBank/DDBJ databases">
        <title>Genome analysis of Polyangium sp.</title>
        <authorList>
            <person name="Li Y."/>
            <person name="Wang J."/>
        </authorList>
    </citation>
    <scope>NUCLEOTIDE SEQUENCE [LARGE SCALE GENOMIC DNA]</scope>
    <source>
        <strain evidence="2 3">SDU14</strain>
    </source>
</reference>
<keyword evidence="3" id="KW-1185">Reference proteome</keyword>
<feature type="signal peptide" evidence="1">
    <location>
        <begin position="1"/>
        <end position="20"/>
    </location>
</feature>
<dbReference type="EMBL" id="JAGTJJ010000014">
    <property type="protein sequence ID" value="MDC3983603.1"/>
    <property type="molecule type" value="Genomic_DNA"/>
</dbReference>
<keyword evidence="1" id="KW-0732">Signal</keyword>
<evidence type="ECO:0000313" key="3">
    <source>
        <dbReference type="Proteomes" id="UP001151081"/>
    </source>
</evidence>
<protein>
    <recommendedName>
        <fullName evidence="4">Lipoprotein</fullName>
    </recommendedName>
</protein>
<organism evidence="2 3">
    <name type="scientific">Polyangium jinanense</name>
    <dbReference type="NCBI Taxonomy" id="2829994"/>
    <lineage>
        <taxon>Bacteria</taxon>
        <taxon>Pseudomonadati</taxon>
        <taxon>Myxococcota</taxon>
        <taxon>Polyangia</taxon>
        <taxon>Polyangiales</taxon>
        <taxon>Polyangiaceae</taxon>
        <taxon>Polyangium</taxon>
    </lineage>
</organism>
<evidence type="ECO:0000313" key="2">
    <source>
        <dbReference type="EMBL" id="MDC3983603.1"/>
    </source>
</evidence>
<feature type="chain" id="PRO_5040861364" description="Lipoprotein" evidence="1">
    <location>
        <begin position="21"/>
        <end position="218"/>
    </location>
</feature>
<sequence length="218" mass="23048">MRFRPSILLLSIALAGCRGAASPAASCVEPTEVRALQEELDAKNRKSLASAIAGALATPGYERITPTVVIEFIPGLSPENPRSDRPPPTVLAKAPERGLHAQESIVATAAAENAPSKIVFATTECSAGSSCGCELRPEYHFASAPGGRVVIVRLSPQIHRDPVSQCGPCGFGCGMPSPPLNPTSYALPVDDVSKVDIIDVPYEWHRLNVECEKMIPAP</sequence>
<name>A0A9X4ASW2_9BACT</name>
<accession>A0A9X4ASW2</accession>
<proteinExistence type="predicted"/>
<dbReference type="RefSeq" id="WP_272458825.1">
    <property type="nucleotide sequence ID" value="NZ_JAGTJJ010000014.1"/>
</dbReference>
<comment type="caution">
    <text evidence="2">The sequence shown here is derived from an EMBL/GenBank/DDBJ whole genome shotgun (WGS) entry which is preliminary data.</text>
</comment>